<evidence type="ECO:0000313" key="6">
    <source>
        <dbReference type="EMBL" id="KAL0575909.1"/>
    </source>
</evidence>
<evidence type="ECO:0000256" key="1">
    <source>
        <dbReference type="ARBA" id="ARBA00022553"/>
    </source>
</evidence>
<dbReference type="EMBL" id="JBAHYK010000264">
    <property type="protein sequence ID" value="KAL0575909.1"/>
    <property type="molecule type" value="Genomic_DNA"/>
</dbReference>
<dbReference type="Proteomes" id="UP001465976">
    <property type="component" value="Unassembled WGS sequence"/>
</dbReference>
<dbReference type="PANTHER" id="PTHR45339:SF1">
    <property type="entry name" value="HYBRID SIGNAL TRANSDUCTION HISTIDINE KINASE J"/>
    <property type="match status" value="1"/>
</dbReference>
<feature type="region of interest" description="Disordered" evidence="4">
    <location>
        <begin position="1"/>
        <end position="133"/>
    </location>
</feature>
<dbReference type="PROSITE" id="PS50110">
    <property type="entry name" value="RESPONSE_REGULATORY"/>
    <property type="match status" value="1"/>
</dbReference>
<keyword evidence="1 3" id="KW-0597">Phosphoprotein</keyword>
<feature type="region of interest" description="Disordered" evidence="4">
    <location>
        <begin position="214"/>
        <end position="239"/>
    </location>
</feature>
<dbReference type="Pfam" id="PF00072">
    <property type="entry name" value="Response_reg"/>
    <property type="match status" value="1"/>
</dbReference>
<feature type="compositionally biased region" description="Polar residues" evidence="4">
    <location>
        <begin position="59"/>
        <end position="69"/>
    </location>
</feature>
<evidence type="ECO:0000313" key="7">
    <source>
        <dbReference type="Proteomes" id="UP001465976"/>
    </source>
</evidence>
<feature type="compositionally biased region" description="Polar residues" evidence="4">
    <location>
        <begin position="329"/>
        <end position="340"/>
    </location>
</feature>
<dbReference type="InterPro" id="IPR001789">
    <property type="entry name" value="Sig_transdc_resp-reg_receiver"/>
</dbReference>
<dbReference type="InterPro" id="IPR011006">
    <property type="entry name" value="CheY-like_superfamily"/>
</dbReference>
<dbReference type="SUPFAM" id="SSF52172">
    <property type="entry name" value="CheY-like"/>
    <property type="match status" value="1"/>
</dbReference>
<comment type="caution">
    <text evidence="6">The sequence shown here is derived from an EMBL/GenBank/DDBJ whole genome shotgun (WGS) entry which is preliminary data.</text>
</comment>
<protein>
    <submittedName>
        <fullName evidence="6">Two-component response regulator SSK1p</fullName>
    </submittedName>
</protein>
<feature type="compositionally biased region" description="Polar residues" evidence="4">
    <location>
        <begin position="396"/>
        <end position="419"/>
    </location>
</feature>
<organism evidence="6 7">
    <name type="scientific">Marasmius crinis-equi</name>
    <dbReference type="NCBI Taxonomy" id="585013"/>
    <lineage>
        <taxon>Eukaryota</taxon>
        <taxon>Fungi</taxon>
        <taxon>Dikarya</taxon>
        <taxon>Basidiomycota</taxon>
        <taxon>Agaricomycotina</taxon>
        <taxon>Agaricomycetes</taxon>
        <taxon>Agaricomycetidae</taxon>
        <taxon>Agaricales</taxon>
        <taxon>Marasmiineae</taxon>
        <taxon>Marasmiaceae</taxon>
        <taxon>Marasmius</taxon>
    </lineage>
</organism>
<keyword evidence="7" id="KW-1185">Reference proteome</keyword>
<feature type="domain" description="Response regulatory" evidence="5">
    <location>
        <begin position="139"/>
        <end position="290"/>
    </location>
</feature>
<feature type="compositionally biased region" description="Low complexity" evidence="4">
    <location>
        <begin position="341"/>
        <end position="356"/>
    </location>
</feature>
<feature type="region of interest" description="Disordered" evidence="4">
    <location>
        <begin position="323"/>
        <end position="358"/>
    </location>
</feature>
<feature type="compositionally biased region" description="Polar residues" evidence="4">
    <location>
        <begin position="104"/>
        <end position="126"/>
    </location>
</feature>
<dbReference type="PANTHER" id="PTHR45339">
    <property type="entry name" value="HYBRID SIGNAL TRANSDUCTION HISTIDINE KINASE J"/>
    <property type="match status" value="1"/>
</dbReference>
<dbReference type="CDD" id="cd17546">
    <property type="entry name" value="REC_hyHK_CKI1_RcsC-like"/>
    <property type="match status" value="1"/>
</dbReference>
<evidence type="ECO:0000259" key="5">
    <source>
        <dbReference type="PROSITE" id="PS50110"/>
    </source>
</evidence>
<accession>A0ABR3FL54</accession>
<feature type="region of interest" description="Disordered" evidence="4">
    <location>
        <begin position="393"/>
        <end position="419"/>
    </location>
</feature>
<evidence type="ECO:0000256" key="3">
    <source>
        <dbReference type="PROSITE-ProRule" id="PRU00169"/>
    </source>
</evidence>
<feature type="compositionally biased region" description="Polar residues" evidence="4">
    <location>
        <begin position="230"/>
        <end position="239"/>
    </location>
</feature>
<dbReference type="Gene3D" id="3.40.50.2300">
    <property type="match status" value="1"/>
</dbReference>
<reference evidence="6 7" key="1">
    <citation type="submission" date="2024-02" db="EMBL/GenBank/DDBJ databases">
        <title>A draft genome for the cacao thread blight pathogen Marasmius crinis-equi.</title>
        <authorList>
            <person name="Cohen S.P."/>
            <person name="Baruah I.K."/>
            <person name="Amoako-Attah I."/>
            <person name="Bukari Y."/>
            <person name="Meinhardt L.W."/>
            <person name="Bailey B.A."/>
        </authorList>
    </citation>
    <scope>NUCLEOTIDE SEQUENCE [LARGE SCALE GENOMIC DNA]</scope>
    <source>
        <strain evidence="6 7">GH-76</strain>
    </source>
</reference>
<evidence type="ECO:0000256" key="4">
    <source>
        <dbReference type="SAM" id="MobiDB-lite"/>
    </source>
</evidence>
<name>A0ABR3FL54_9AGAR</name>
<feature type="compositionally biased region" description="Polar residues" evidence="4">
    <location>
        <begin position="39"/>
        <end position="51"/>
    </location>
</feature>
<feature type="compositionally biased region" description="Polar residues" evidence="4">
    <location>
        <begin position="448"/>
        <end position="457"/>
    </location>
</feature>
<evidence type="ECO:0000256" key="2">
    <source>
        <dbReference type="ARBA" id="ARBA00023012"/>
    </source>
</evidence>
<keyword evidence="2" id="KW-0902">Two-component regulatory system</keyword>
<dbReference type="SMART" id="SM00448">
    <property type="entry name" value="REC"/>
    <property type="match status" value="1"/>
</dbReference>
<feature type="region of interest" description="Disordered" evidence="4">
    <location>
        <begin position="442"/>
        <end position="492"/>
    </location>
</feature>
<feature type="compositionally biased region" description="Polar residues" evidence="4">
    <location>
        <begin position="471"/>
        <end position="480"/>
    </location>
</feature>
<feature type="modified residue" description="4-aspartylphosphate" evidence="3">
    <location>
        <position position="188"/>
    </location>
</feature>
<proteinExistence type="predicted"/>
<gene>
    <name evidence="6" type="primary">MgSsk1</name>
    <name evidence="6" type="ORF">V5O48_006082</name>
</gene>
<sequence length="492" mass="52265">MSFSSLHEVRSRSPVGPSTLVRKGSGRSKPNSPRIAPTSPHQPVEGTSLNLNLGAVTPSDEQMVQSPKQMNRRGSADLPGPQRKLSGGPGSPRPTSPTNEPPSRKSSTPGRRDSNTLAPASTTTKAKSPADSNIVPPISVLIVDDNPINRRILKTFMKQKKIKFDEASNGKEAVEKWRTGEFHLILMDIQMPIMDGISATKEIRRIEKLNACAGFPPNTPGSEAEPPTPSDTSAGTRSTASPYRSSVIIVALTASSLQSDRIAALAAGCNDFLTKPVMLKWLNNKLIEWGSIKALQMWADLAPSVGMPEARTVAENLHVPMDRSARATPPSNAVSPPQGQNVNAPVSPVRPAPARRQLSASSLTATTLVAEPTSILANGGELQLGGITEKDRLARRQSSGAGDPLSPSSPISSAENRKTSTVPLTGELLLFSNFLCDETHYIDPGSASAPTEEQLQPQDEKDEAQKAEPPQSDSVSNHDGNSAEAGDGYDGR</sequence>